<dbReference type="PANTHER" id="PTHR22838:SF4">
    <property type="entry name" value="WD REPEAT-CONTAINING PROTEIN 13"/>
    <property type="match status" value="1"/>
</dbReference>
<organism evidence="5 6">
    <name type="scientific">Chlorella vulgaris</name>
    <name type="common">Green alga</name>
    <dbReference type="NCBI Taxonomy" id="3077"/>
    <lineage>
        <taxon>Eukaryota</taxon>
        <taxon>Viridiplantae</taxon>
        <taxon>Chlorophyta</taxon>
        <taxon>core chlorophytes</taxon>
        <taxon>Trebouxiophyceae</taxon>
        <taxon>Chlorellales</taxon>
        <taxon>Chlorellaceae</taxon>
        <taxon>Chlorella clade</taxon>
        <taxon>Chlorella</taxon>
    </lineage>
</organism>
<accession>A0A9D4TWW7</accession>
<dbReference type="PROSITE" id="PS50294">
    <property type="entry name" value="WD_REPEATS_REGION"/>
    <property type="match status" value="2"/>
</dbReference>
<dbReference type="Gene3D" id="2.130.10.10">
    <property type="entry name" value="YVTN repeat-like/Quinoprotein amine dehydrogenase"/>
    <property type="match status" value="2"/>
</dbReference>
<reference evidence="5" key="2">
    <citation type="submission" date="2020-11" db="EMBL/GenBank/DDBJ databases">
        <authorList>
            <person name="Cecchin M."/>
            <person name="Marcolungo L."/>
            <person name="Rossato M."/>
            <person name="Girolomoni L."/>
            <person name="Cosentino E."/>
            <person name="Cuine S."/>
            <person name="Li-Beisson Y."/>
            <person name="Delledonne M."/>
            <person name="Ballottari M."/>
        </authorList>
    </citation>
    <scope>NUCLEOTIDE SEQUENCE</scope>
    <source>
        <strain evidence="5">211/11P</strain>
        <tissue evidence="5">Whole cell</tissue>
    </source>
</reference>
<gene>
    <name evidence="5" type="ORF">D9Q98_006034</name>
</gene>
<feature type="compositionally biased region" description="Low complexity" evidence="4">
    <location>
        <begin position="70"/>
        <end position="88"/>
    </location>
</feature>
<feature type="region of interest" description="Disordered" evidence="4">
    <location>
        <begin position="36"/>
        <end position="88"/>
    </location>
</feature>
<dbReference type="SMART" id="SM00320">
    <property type="entry name" value="WD40"/>
    <property type="match status" value="4"/>
</dbReference>
<protein>
    <recommendedName>
        <fullName evidence="7">Anaphase-promoting complex subunit 4 WD40 domain-containing protein</fullName>
    </recommendedName>
</protein>
<dbReference type="Proteomes" id="UP001055712">
    <property type="component" value="Unassembled WGS sequence"/>
</dbReference>
<name>A0A9D4TWW7_CHLVU</name>
<evidence type="ECO:0000256" key="1">
    <source>
        <dbReference type="ARBA" id="ARBA00022574"/>
    </source>
</evidence>
<evidence type="ECO:0000256" key="2">
    <source>
        <dbReference type="ARBA" id="ARBA00022737"/>
    </source>
</evidence>
<evidence type="ECO:0000313" key="6">
    <source>
        <dbReference type="Proteomes" id="UP001055712"/>
    </source>
</evidence>
<keyword evidence="1 3" id="KW-0853">WD repeat</keyword>
<dbReference type="Pfam" id="PF00400">
    <property type="entry name" value="WD40"/>
    <property type="match status" value="2"/>
</dbReference>
<feature type="repeat" description="WD" evidence="3">
    <location>
        <begin position="151"/>
        <end position="192"/>
    </location>
</feature>
<keyword evidence="6" id="KW-1185">Reference proteome</keyword>
<dbReference type="EMBL" id="SIDB01000002">
    <property type="protein sequence ID" value="KAI3436617.1"/>
    <property type="molecule type" value="Genomic_DNA"/>
</dbReference>
<proteinExistence type="predicted"/>
<reference evidence="5" key="1">
    <citation type="journal article" date="2019" name="Plant J.">
        <title>Chlorella vulgaris genome assembly and annotation reveals the molecular basis for metabolic acclimation to high light conditions.</title>
        <authorList>
            <person name="Cecchin M."/>
            <person name="Marcolungo L."/>
            <person name="Rossato M."/>
            <person name="Girolomoni L."/>
            <person name="Cosentino E."/>
            <person name="Cuine S."/>
            <person name="Li-Beisson Y."/>
            <person name="Delledonne M."/>
            <person name="Ballottari M."/>
        </authorList>
    </citation>
    <scope>NUCLEOTIDE SEQUENCE</scope>
    <source>
        <strain evidence="5">211/11P</strain>
    </source>
</reference>
<dbReference type="InterPro" id="IPR001680">
    <property type="entry name" value="WD40_rpt"/>
</dbReference>
<dbReference type="SUPFAM" id="SSF50978">
    <property type="entry name" value="WD40 repeat-like"/>
    <property type="match status" value="1"/>
</dbReference>
<dbReference type="OrthoDB" id="1932312at2759"/>
<dbReference type="AlphaFoldDB" id="A0A9D4TWW7"/>
<dbReference type="InterPro" id="IPR051350">
    <property type="entry name" value="WD_repeat-ST_regulator"/>
</dbReference>
<evidence type="ECO:0000256" key="3">
    <source>
        <dbReference type="PROSITE-ProRule" id="PRU00221"/>
    </source>
</evidence>
<dbReference type="GO" id="GO:0005634">
    <property type="term" value="C:nucleus"/>
    <property type="evidence" value="ECO:0007669"/>
    <property type="project" value="TreeGrafter"/>
</dbReference>
<comment type="caution">
    <text evidence="5">The sequence shown here is derived from an EMBL/GenBank/DDBJ whole genome shotgun (WGS) entry which is preliminary data.</text>
</comment>
<dbReference type="GO" id="GO:1990841">
    <property type="term" value="F:promoter-specific chromatin binding"/>
    <property type="evidence" value="ECO:0007669"/>
    <property type="project" value="TreeGrafter"/>
</dbReference>
<sequence>MTREVWLIGSSSSPLKPKRLAVGKVGMPGCLPEDIELAAMPASPTSALPAPRTPRQLAHATLQQQERRQQQAQQQEHQVQEEQSGSSSAAAVQLESMPCWACRHSFDFHCEAAASLVRFAPGSSDRLAWGTSDGVVYVATVQQPPRLLQVLDRHTDRVTDLAWSPDGGLLLSSSQDGSACLWRAEGGDLERSFRNMSGPLGCCCFHPANPNLLLLGTAAGELLALNASTGRLIARVELQAAPMAGVAACCMATAGSGQLLVADSRGCLHLFATTLHNGTLTCLAQLAHLPPASNRFHEPACLQYAPHSTVAGGPALLVVLSSGEVVLSRVQEPWQLQPVQELRIAAASAKIGAVLRPAANVQHPELLAAGGEDCRVHLIRISQAQHAPHAAVTLSGHRAPVLGVAWSGDGRRLASCDKEGVVRVWEEAAESCAQYDSAETS</sequence>
<dbReference type="PROSITE" id="PS50082">
    <property type="entry name" value="WD_REPEATS_2"/>
    <property type="match status" value="2"/>
</dbReference>
<feature type="repeat" description="WD" evidence="3">
    <location>
        <begin position="394"/>
        <end position="426"/>
    </location>
</feature>
<keyword evidence="2" id="KW-0677">Repeat</keyword>
<evidence type="ECO:0008006" key="7">
    <source>
        <dbReference type="Google" id="ProtNLM"/>
    </source>
</evidence>
<dbReference type="PANTHER" id="PTHR22838">
    <property type="entry name" value="WD REPEAT PROTEIN 26-RELATED"/>
    <property type="match status" value="1"/>
</dbReference>
<evidence type="ECO:0000313" key="5">
    <source>
        <dbReference type="EMBL" id="KAI3436617.1"/>
    </source>
</evidence>
<dbReference type="InterPro" id="IPR036322">
    <property type="entry name" value="WD40_repeat_dom_sf"/>
</dbReference>
<evidence type="ECO:0000256" key="4">
    <source>
        <dbReference type="SAM" id="MobiDB-lite"/>
    </source>
</evidence>
<dbReference type="InterPro" id="IPR015943">
    <property type="entry name" value="WD40/YVTN_repeat-like_dom_sf"/>
</dbReference>